<gene>
    <name evidence="2" type="ORF">DNTS_009907</name>
</gene>
<sequence>MPYPCDPRAGKADGVMGGRERETRRFRLVWRDQVPWTSDPDKPHEKDPWGRSLKLFSQLEGPHPTLSTSSQPIQYVSSPAIEVD</sequence>
<dbReference type="EMBL" id="SRMA01024547">
    <property type="protein sequence ID" value="TRZ00310.1"/>
    <property type="molecule type" value="Genomic_DNA"/>
</dbReference>
<feature type="compositionally biased region" description="Polar residues" evidence="1">
    <location>
        <begin position="65"/>
        <end position="77"/>
    </location>
</feature>
<protein>
    <submittedName>
        <fullName evidence="2">Uncharacterized protein</fullName>
    </submittedName>
</protein>
<evidence type="ECO:0000313" key="2">
    <source>
        <dbReference type="EMBL" id="TRZ00310.1"/>
    </source>
</evidence>
<evidence type="ECO:0000256" key="1">
    <source>
        <dbReference type="SAM" id="MobiDB-lite"/>
    </source>
</evidence>
<dbReference type="AlphaFoldDB" id="A0A553RDQ1"/>
<feature type="region of interest" description="Disordered" evidence="1">
    <location>
        <begin position="1"/>
        <end position="20"/>
    </location>
</feature>
<proteinExistence type="predicted"/>
<name>A0A553RDQ1_9TELE</name>
<dbReference type="Proteomes" id="UP000316079">
    <property type="component" value="Unassembled WGS sequence"/>
</dbReference>
<accession>A0A553RDQ1</accession>
<feature type="region of interest" description="Disordered" evidence="1">
    <location>
        <begin position="59"/>
        <end position="84"/>
    </location>
</feature>
<keyword evidence="3" id="KW-1185">Reference proteome</keyword>
<reference evidence="2 3" key="1">
    <citation type="journal article" date="2019" name="Sci. Data">
        <title>Hybrid genome assembly and annotation of Danionella translucida.</title>
        <authorList>
            <person name="Kadobianskyi M."/>
            <person name="Schulze L."/>
            <person name="Schuelke M."/>
            <person name="Judkewitz B."/>
        </authorList>
    </citation>
    <scope>NUCLEOTIDE SEQUENCE [LARGE SCALE GENOMIC DNA]</scope>
    <source>
        <strain evidence="2 3">Bolton</strain>
    </source>
</reference>
<comment type="caution">
    <text evidence="2">The sequence shown here is derived from an EMBL/GenBank/DDBJ whole genome shotgun (WGS) entry which is preliminary data.</text>
</comment>
<organism evidence="2 3">
    <name type="scientific">Danionella cerebrum</name>
    <dbReference type="NCBI Taxonomy" id="2873325"/>
    <lineage>
        <taxon>Eukaryota</taxon>
        <taxon>Metazoa</taxon>
        <taxon>Chordata</taxon>
        <taxon>Craniata</taxon>
        <taxon>Vertebrata</taxon>
        <taxon>Euteleostomi</taxon>
        <taxon>Actinopterygii</taxon>
        <taxon>Neopterygii</taxon>
        <taxon>Teleostei</taxon>
        <taxon>Ostariophysi</taxon>
        <taxon>Cypriniformes</taxon>
        <taxon>Danionidae</taxon>
        <taxon>Danioninae</taxon>
        <taxon>Danionella</taxon>
    </lineage>
</organism>
<evidence type="ECO:0000313" key="3">
    <source>
        <dbReference type="Proteomes" id="UP000316079"/>
    </source>
</evidence>